<protein>
    <submittedName>
        <fullName evidence="2">Uncharacterized protein</fullName>
    </submittedName>
</protein>
<keyword evidence="1" id="KW-0175">Coiled coil</keyword>
<dbReference type="Proteomes" id="UP001168877">
    <property type="component" value="Unassembled WGS sequence"/>
</dbReference>
<dbReference type="AlphaFoldDB" id="A0AA39TJ10"/>
<evidence type="ECO:0000313" key="2">
    <source>
        <dbReference type="EMBL" id="KAK0605838.1"/>
    </source>
</evidence>
<reference evidence="2" key="1">
    <citation type="journal article" date="2022" name="Plant J.">
        <title>Strategies of tolerance reflected in two North American maple genomes.</title>
        <authorList>
            <person name="McEvoy S.L."/>
            <person name="Sezen U.U."/>
            <person name="Trouern-Trend A."/>
            <person name="McMahon S.M."/>
            <person name="Schaberg P.G."/>
            <person name="Yang J."/>
            <person name="Wegrzyn J.L."/>
            <person name="Swenson N.G."/>
        </authorList>
    </citation>
    <scope>NUCLEOTIDE SEQUENCE</scope>
    <source>
        <strain evidence="2">NS2018</strain>
    </source>
</reference>
<sequence>MRQRFLSTPGFWAGQVLQEAFRCNSIPENLFGKVSIFIDKKNKGVHTMADLPATSDEVSESGDVGFSKEEVDALLKEEPEAEEFNLKTKMEMTNHIKRLKLCIKWFQQVNENHNLDKVKLQSDLEAMHKKWFDAEMDMLDVADHLERKRTKLRKRYTKYKKKKRAEVADLKTSLAEQREAADMKVRTLEAKLTKYEETYGETHQRAAVNEERKRRG</sequence>
<gene>
    <name evidence="2" type="ORF">LWI29_031206</name>
</gene>
<name>A0AA39TJ10_ACESA</name>
<keyword evidence="3" id="KW-1185">Reference proteome</keyword>
<proteinExistence type="predicted"/>
<evidence type="ECO:0000256" key="1">
    <source>
        <dbReference type="SAM" id="Coils"/>
    </source>
</evidence>
<accession>A0AA39TJ10</accession>
<feature type="coiled-coil region" evidence="1">
    <location>
        <begin position="142"/>
        <end position="198"/>
    </location>
</feature>
<dbReference type="EMBL" id="JAUESC010000002">
    <property type="protein sequence ID" value="KAK0605838.1"/>
    <property type="molecule type" value="Genomic_DNA"/>
</dbReference>
<organism evidence="2 3">
    <name type="scientific">Acer saccharum</name>
    <name type="common">Sugar maple</name>
    <dbReference type="NCBI Taxonomy" id="4024"/>
    <lineage>
        <taxon>Eukaryota</taxon>
        <taxon>Viridiplantae</taxon>
        <taxon>Streptophyta</taxon>
        <taxon>Embryophyta</taxon>
        <taxon>Tracheophyta</taxon>
        <taxon>Spermatophyta</taxon>
        <taxon>Magnoliopsida</taxon>
        <taxon>eudicotyledons</taxon>
        <taxon>Gunneridae</taxon>
        <taxon>Pentapetalae</taxon>
        <taxon>rosids</taxon>
        <taxon>malvids</taxon>
        <taxon>Sapindales</taxon>
        <taxon>Sapindaceae</taxon>
        <taxon>Hippocastanoideae</taxon>
        <taxon>Acereae</taxon>
        <taxon>Acer</taxon>
    </lineage>
</organism>
<evidence type="ECO:0000313" key="3">
    <source>
        <dbReference type="Proteomes" id="UP001168877"/>
    </source>
</evidence>
<reference evidence="2" key="2">
    <citation type="submission" date="2023-06" db="EMBL/GenBank/DDBJ databases">
        <authorList>
            <person name="Swenson N.G."/>
            <person name="Wegrzyn J.L."/>
            <person name="Mcevoy S.L."/>
        </authorList>
    </citation>
    <scope>NUCLEOTIDE SEQUENCE</scope>
    <source>
        <strain evidence="2">NS2018</strain>
        <tissue evidence="2">Leaf</tissue>
    </source>
</reference>
<comment type="caution">
    <text evidence="2">The sequence shown here is derived from an EMBL/GenBank/DDBJ whole genome shotgun (WGS) entry which is preliminary data.</text>
</comment>